<reference evidence="2" key="2">
    <citation type="submission" date="2021-04" db="EMBL/GenBank/DDBJ databases">
        <authorList>
            <person name="Zhang T."/>
            <person name="Zhang Y."/>
            <person name="Lu D."/>
            <person name="Zuo D."/>
            <person name="Du Z."/>
        </authorList>
    </citation>
    <scope>NUCLEOTIDE SEQUENCE</scope>
    <source>
        <strain evidence="2">JR1</strain>
    </source>
</reference>
<dbReference type="Proteomes" id="UP000679220">
    <property type="component" value="Unassembled WGS sequence"/>
</dbReference>
<accession>A0A941F5B7</accession>
<feature type="compositionally biased region" description="Basic residues" evidence="1">
    <location>
        <begin position="51"/>
        <end position="73"/>
    </location>
</feature>
<feature type="region of interest" description="Disordered" evidence="1">
    <location>
        <begin position="1"/>
        <end position="87"/>
    </location>
</feature>
<evidence type="ECO:0000313" key="3">
    <source>
        <dbReference type="Proteomes" id="UP000679220"/>
    </source>
</evidence>
<protein>
    <submittedName>
        <fullName evidence="2">Uncharacterized protein</fullName>
    </submittedName>
</protein>
<gene>
    <name evidence="2" type="ORF">KDU71_14125</name>
</gene>
<dbReference type="EMBL" id="JAGTAR010000022">
    <property type="protein sequence ID" value="MBR8536709.1"/>
    <property type="molecule type" value="Genomic_DNA"/>
</dbReference>
<sequence length="281" mass="31873">MAEINEQNDLYPSMEDIEGLEEAILDKEEDSLDKEDDQDDATEGIGELGRSRRRRRRRSRRGRRRSYRKRAVRRSYNAGRRSTAVKTGLTTQLTSKGQFELRRQQLPAEIQKALKDARMQTVDTAIYTIKSVKDKSDIDLMEASDDKKAGRTNLNRAQLDSGKYFLLTDIVLEYAHGASEEDNDPADFAFGQFALPAQILNGTFEMTLGTKVILPEISCAVFDDTDTTKRKFQYKLANPKWLKPSMDITPKLNMPKAINNSDKVFNPAVKITLLGTITEKA</sequence>
<keyword evidence="3" id="KW-1185">Reference proteome</keyword>
<proteinExistence type="predicted"/>
<comment type="caution">
    <text evidence="2">The sequence shown here is derived from an EMBL/GenBank/DDBJ whole genome shotgun (WGS) entry which is preliminary data.</text>
</comment>
<organism evidence="2 3">
    <name type="scientific">Carboxylicivirga sediminis</name>
    <dbReference type="NCBI Taxonomy" id="2006564"/>
    <lineage>
        <taxon>Bacteria</taxon>
        <taxon>Pseudomonadati</taxon>
        <taxon>Bacteroidota</taxon>
        <taxon>Bacteroidia</taxon>
        <taxon>Marinilabiliales</taxon>
        <taxon>Marinilabiliaceae</taxon>
        <taxon>Carboxylicivirga</taxon>
    </lineage>
</organism>
<feature type="compositionally biased region" description="Polar residues" evidence="1">
    <location>
        <begin position="1"/>
        <end position="10"/>
    </location>
</feature>
<reference evidence="2" key="1">
    <citation type="journal article" date="2018" name="Int. J. Syst. Evol. Microbiol.">
        <title>Carboxylicivirga sediminis sp. nov., isolated from coastal sediment.</title>
        <authorList>
            <person name="Wang F.Q."/>
            <person name="Ren L.H."/>
            <person name="Zou R.J."/>
            <person name="Sun Y.Z."/>
            <person name="Liu X.J."/>
            <person name="Jiang F."/>
            <person name="Liu L.J."/>
        </authorList>
    </citation>
    <scope>NUCLEOTIDE SEQUENCE</scope>
    <source>
        <strain evidence="2">JR1</strain>
    </source>
</reference>
<name>A0A941F5B7_9BACT</name>
<dbReference type="RefSeq" id="WP_212191737.1">
    <property type="nucleotide sequence ID" value="NZ_JAGTAR010000022.1"/>
</dbReference>
<evidence type="ECO:0000313" key="2">
    <source>
        <dbReference type="EMBL" id="MBR8536709.1"/>
    </source>
</evidence>
<feature type="compositionally biased region" description="Acidic residues" evidence="1">
    <location>
        <begin position="15"/>
        <end position="42"/>
    </location>
</feature>
<dbReference type="AlphaFoldDB" id="A0A941F5B7"/>
<evidence type="ECO:0000256" key="1">
    <source>
        <dbReference type="SAM" id="MobiDB-lite"/>
    </source>
</evidence>